<evidence type="ECO:0000313" key="2">
    <source>
        <dbReference type="Proteomes" id="UP000012043"/>
    </source>
</evidence>
<sequence>MITLAFFYVVGCLKSQQTNLCTVRIYNHTLIDSLNVMNLMVKKHLF</sequence>
<dbReference type="Proteomes" id="UP000012043">
    <property type="component" value="Unassembled WGS sequence"/>
</dbReference>
<accession>J2IBN6</accession>
<evidence type="ECO:0000313" key="1">
    <source>
        <dbReference type="EMBL" id="EJI84074.1"/>
    </source>
</evidence>
<dbReference type="EMBL" id="ALAB01000039">
    <property type="protein sequence ID" value="EJI84074.1"/>
    <property type="molecule type" value="Genomic_DNA"/>
</dbReference>
<comment type="caution">
    <text evidence="1">The sequence shown here is derived from an EMBL/GenBank/DDBJ whole genome shotgun (WGS) entry which is preliminary data.</text>
</comment>
<reference evidence="1 2" key="1">
    <citation type="journal article" date="2012" name="J. Bacteriol.">
        <title>Genome Sequence of Pectin-Degrading Alishewanella aestuarii Strain B11T, Isolated from Tidal Flat Sediment.</title>
        <authorList>
            <person name="Jung J."/>
            <person name="Choi S."/>
            <person name="Chun J."/>
            <person name="Park W."/>
        </authorList>
    </citation>
    <scope>NUCLEOTIDE SEQUENCE [LARGE SCALE GENOMIC DNA]</scope>
    <source>
        <strain evidence="1 2">B11</strain>
    </source>
</reference>
<proteinExistence type="predicted"/>
<gene>
    <name evidence="1" type="ORF">AEST_29080</name>
</gene>
<protein>
    <submittedName>
        <fullName evidence="1">Uncharacterized protein</fullName>
    </submittedName>
</protein>
<organism evidence="1 2">
    <name type="scientific">Alishewanella aestuarii B11</name>
    <dbReference type="NCBI Taxonomy" id="1197174"/>
    <lineage>
        <taxon>Bacteria</taxon>
        <taxon>Pseudomonadati</taxon>
        <taxon>Pseudomonadota</taxon>
        <taxon>Gammaproteobacteria</taxon>
        <taxon>Alteromonadales</taxon>
        <taxon>Alteromonadaceae</taxon>
        <taxon>Alishewanella</taxon>
    </lineage>
</organism>
<name>J2IBN6_9ALTE</name>
<keyword evidence="2" id="KW-1185">Reference proteome</keyword>
<dbReference type="AlphaFoldDB" id="J2IBN6"/>